<dbReference type="PANTHER" id="PTHR32341:SF10">
    <property type="entry name" value="INTERFERON-INDUCIBLE GTPASE 5"/>
    <property type="match status" value="1"/>
</dbReference>
<protein>
    <recommendedName>
        <fullName evidence="5">IRG-type G domain-containing protein</fullName>
    </recommendedName>
</protein>
<evidence type="ECO:0000313" key="7">
    <source>
        <dbReference type="Proteomes" id="UP000828390"/>
    </source>
</evidence>
<sequence length="426" mass="48767">MSCVDCGSSMSSSWNYCHCDGNAIGSEEIEDDELFTEEETHEFESVLEKSGYAEHMNQLENTIDNYTKIQIKVAVSGSTGSGKSSLINTLRGLKANDKGAAKTGLVETTKEPTCYLFPNNQNFSLWDLPGVGSQNFPQDTYLDKVRFSDYDFIILVSSSCFTTEDAWLASEIITRFPQIKLFFIRTKIDTDLTNKEADLGRTLTYEEKVYEMKIIKDDICKNLAINGITDQNIFLVNNHKASEFEFGQFTEKIVIQVSSLKQNAFILSLDIQTAEIVPFKIKLLQKRIAKVSKQAAKAVVNIRKITTTISENDILNKEIHMYMQQLGINKQSVDKMAKMYDVSRSSNEVMKAIAFVTKRFEEKMKELKDKRETEKPSAWYSLPFIGRWMELRKYQKESYMILRNMLNACFEANKIVFNTVGQLLRR</sequence>
<evidence type="ECO:0000256" key="3">
    <source>
        <dbReference type="ARBA" id="ARBA00022801"/>
    </source>
</evidence>
<dbReference type="OrthoDB" id="422720at2759"/>
<dbReference type="Proteomes" id="UP000828390">
    <property type="component" value="Unassembled WGS sequence"/>
</dbReference>
<dbReference type="InterPro" id="IPR051515">
    <property type="entry name" value="IRG"/>
</dbReference>
<dbReference type="SUPFAM" id="SSF52540">
    <property type="entry name" value="P-loop containing nucleoside triphosphate hydrolases"/>
    <property type="match status" value="1"/>
</dbReference>
<evidence type="ECO:0000256" key="1">
    <source>
        <dbReference type="ARBA" id="ARBA00005429"/>
    </source>
</evidence>
<keyword evidence="4" id="KW-0342">GTP-binding</keyword>
<dbReference type="GO" id="GO:0016020">
    <property type="term" value="C:membrane"/>
    <property type="evidence" value="ECO:0007669"/>
    <property type="project" value="InterPro"/>
</dbReference>
<dbReference type="PANTHER" id="PTHR32341">
    <property type="entry name" value="INTERFERON-INDUCIBLE GTPASE"/>
    <property type="match status" value="1"/>
</dbReference>
<dbReference type="InterPro" id="IPR027417">
    <property type="entry name" value="P-loop_NTPase"/>
</dbReference>
<evidence type="ECO:0000259" key="5">
    <source>
        <dbReference type="PROSITE" id="PS51716"/>
    </source>
</evidence>
<dbReference type="Gene3D" id="3.40.50.300">
    <property type="entry name" value="P-loop containing nucleotide triphosphate hydrolases"/>
    <property type="match status" value="1"/>
</dbReference>
<feature type="domain" description="IRG-type G" evidence="5">
    <location>
        <begin position="69"/>
        <end position="256"/>
    </location>
</feature>
<evidence type="ECO:0000256" key="2">
    <source>
        <dbReference type="ARBA" id="ARBA00022741"/>
    </source>
</evidence>
<comment type="similarity">
    <text evidence="1">Belongs to the TRAFAC class dynamin-like GTPase superfamily. IRG family.</text>
</comment>
<dbReference type="GO" id="GO:0005525">
    <property type="term" value="F:GTP binding"/>
    <property type="evidence" value="ECO:0007669"/>
    <property type="project" value="UniProtKB-KW"/>
</dbReference>
<dbReference type="InterPro" id="IPR007743">
    <property type="entry name" value="Immunity-related_GTPase-like"/>
</dbReference>
<reference evidence="6" key="1">
    <citation type="journal article" date="2019" name="bioRxiv">
        <title>The Genome of the Zebra Mussel, Dreissena polymorpha: A Resource for Invasive Species Research.</title>
        <authorList>
            <person name="McCartney M.A."/>
            <person name="Auch B."/>
            <person name="Kono T."/>
            <person name="Mallez S."/>
            <person name="Zhang Y."/>
            <person name="Obille A."/>
            <person name="Becker A."/>
            <person name="Abrahante J.E."/>
            <person name="Garbe J."/>
            <person name="Badalamenti J.P."/>
            <person name="Herman A."/>
            <person name="Mangelson H."/>
            <person name="Liachko I."/>
            <person name="Sullivan S."/>
            <person name="Sone E.D."/>
            <person name="Koren S."/>
            <person name="Silverstein K.A.T."/>
            <person name="Beckman K.B."/>
            <person name="Gohl D.M."/>
        </authorList>
    </citation>
    <scope>NUCLEOTIDE SEQUENCE</scope>
    <source>
        <strain evidence="6">Duluth1</strain>
        <tissue evidence="6">Whole animal</tissue>
    </source>
</reference>
<dbReference type="InterPro" id="IPR030385">
    <property type="entry name" value="G_IRG_dom"/>
</dbReference>
<dbReference type="AlphaFoldDB" id="A0A9D4CJC1"/>
<name>A0A9D4CJC1_DREPO</name>
<dbReference type="PROSITE" id="PS51716">
    <property type="entry name" value="G_IRG"/>
    <property type="match status" value="1"/>
</dbReference>
<accession>A0A9D4CJC1</accession>
<reference evidence="6" key="2">
    <citation type="submission" date="2020-11" db="EMBL/GenBank/DDBJ databases">
        <authorList>
            <person name="McCartney M.A."/>
            <person name="Auch B."/>
            <person name="Kono T."/>
            <person name="Mallez S."/>
            <person name="Becker A."/>
            <person name="Gohl D.M."/>
            <person name="Silverstein K.A.T."/>
            <person name="Koren S."/>
            <person name="Bechman K.B."/>
            <person name="Herman A."/>
            <person name="Abrahante J.E."/>
            <person name="Garbe J."/>
        </authorList>
    </citation>
    <scope>NUCLEOTIDE SEQUENCE</scope>
    <source>
        <strain evidence="6">Duluth1</strain>
        <tissue evidence="6">Whole animal</tissue>
    </source>
</reference>
<keyword evidence="2" id="KW-0547">Nucleotide-binding</keyword>
<gene>
    <name evidence="6" type="ORF">DPMN_052240</name>
</gene>
<dbReference type="GO" id="GO:0016787">
    <property type="term" value="F:hydrolase activity"/>
    <property type="evidence" value="ECO:0007669"/>
    <property type="project" value="UniProtKB-KW"/>
</dbReference>
<keyword evidence="3" id="KW-0378">Hydrolase</keyword>
<keyword evidence="7" id="KW-1185">Reference proteome</keyword>
<comment type="caution">
    <text evidence="6">The sequence shown here is derived from an EMBL/GenBank/DDBJ whole genome shotgun (WGS) entry which is preliminary data.</text>
</comment>
<organism evidence="6 7">
    <name type="scientific">Dreissena polymorpha</name>
    <name type="common">Zebra mussel</name>
    <name type="synonym">Mytilus polymorpha</name>
    <dbReference type="NCBI Taxonomy" id="45954"/>
    <lineage>
        <taxon>Eukaryota</taxon>
        <taxon>Metazoa</taxon>
        <taxon>Spiralia</taxon>
        <taxon>Lophotrochozoa</taxon>
        <taxon>Mollusca</taxon>
        <taxon>Bivalvia</taxon>
        <taxon>Autobranchia</taxon>
        <taxon>Heteroconchia</taxon>
        <taxon>Euheterodonta</taxon>
        <taxon>Imparidentia</taxon>
        <taxon>Neoheterodontei</taxon>
        <taxon>Myida</taxon>
        <taxon>Dreissenoidea</taxon>
        <taxon>Dreissenidae</taxon>
        <taxon>Dreissena</taxon>
    </lineage>
</organism>
<evidence type="ECO:0000313" key="6">
    <source>
        <dbReference type="EMBL" id="KAH3726378.1"/>
    </source>
</evidence>
<evidence type="ECO:0000256" key="4">
    <source>
        <dbReference type="ARBA" id="ARBA00023134"/>
    </source>
</evidence>
<dbReference type="EMBL" id="JAIWYP010000012">
    <property type="protein sequence ID" value="KAH3726378.1"/>
    <property type="molecule type" value="Genomic_DNA"/>
</dbReference>
<proteinExistence type="inferred from homology"/>
<dbReference type="FunFam" id="3.40.50.300:FF:000541">
    <property type="entry name" value="Immunity related GTPase M"/>
    <property type="match status" value="1"/>
</dbReference>
<dbReference type="Pfam" id="PF05049">
    <property type="entry name" value="IIGP"/>
    <property type="match status" value="1"/>
</dbReference>